<sequence>MKCDFDIKEHNANLQEDRVYIFLHCLDDRLDKAFREVLQMSPFFIVDQAYAFVRREDLRQAIVMDTQASIAGGWRPRELTG</sequence>
<gene>
    <name evidence="1" type="ORF">ALMOND_2B024588</name>
</gene>
<organism evidence="1 2">
    <name type="scientific">Prunus dulcis</name>
    <name type="common">Almond</name>
    <name type="synonym">Amygdalus dulcis</name>
    <dbReference type="NCBI Taxonomy" id="3755"/>
    <lineage>
        <taxon>Eukaryota</taxon>
        <taxon>Viridiplantae</taxon>
        <taxon>Streptophyta</taxon>
        <taxon>Embryophyta</taxon>
        <taxon>Tracheophyta</taxon>
        <taxon>Spermatophyta</taxon>
        <taxon>Magnoliopsida</taxon>
        <taxon>eudicotyledons</taxon>
        <taxon>Gunneridae</taxon>
        <taxon>Pentapetalae</taxon>
        <taxon>rosids</taxon>
        <taxon>fabids</taxon>
        <taxon>Rosales</taxon>
        <taxon>Rosaceae</taxon>
        <taxon>Amygdaloideae</taxon>
        <taxon>Amygdaleae</taxon>
        <taxon>Prunus</taxon>
    </lineage>
</organism>
<protein>
    <submittedName>
        <fullName evidence="1">PREDICTED: UBN2_3 domain-containing</fullName>
    </submittedName>
</protein>
<accession>A0A5E4FMY2</accession>
<dbReference type="OMA" id="MECTTDI"/>
<dbReference type="Proteomes" id="UP000327085">
    <property type="component" value="Chromosome 2"/>
</dbReference>
<evidence type="ECO:0000313" key="2">
    <source>
        <dbReference type="Proteomes" id="UP000327085"/>
    </source>
</evidence>
<proteinExistence type="predicted"/>
<name>A0A5E4FMY2_PRUDU</name>
<dbReference type="EMBL" id="CABIKO010000132">
    <property type="protein sequence ID" value="VVA28008.1"/>
    <property type="molecule type" value="Genomic_DNA"/>
</dbReference>
<evidence type="ECO:0000313" key="1">
    <source>
        <dbReference type="EMBL" id="VVA28008.1"/>
    </source>
</evidence>
<dbReference type="Gramene" id="VVA28008">
    <property type="protein sequence ID" value="VVA28008"/>
    <property type="gene ID" value="Prudul26B024588"/>
</dbReference>
<dbReference type="InParanoid" id="A0A5E4FMY2"/>
<dbReference type="AlphaFoldDB" id="A0A5E4FMY2"/>
<reference evidence="2" key="1">
    <citation type="journal article" date="2020" name="Plant J.">
        <title>Transposons played a major role in the diversification between the closely related almond and peach genomes: results from the almond genome sequence.</title>
        <authorList>
            <person name="Alioto T."/>
            <person name="Alexiou K.G."/>
            <person name="Bardil A."/>
            <person name="Barteri F."/>
            <person name="Castanera R."/>
            <person name="Cruz F."/>
            <person name="Dhingra A."/>
            <person name="Duval H."/>
            <person name="Fernandez I Marti A."/>
            <person name="Frias L."/>
            <person name="Galan B."/>
            <person name="Garcia J.L."/>
            <person name="Howad W."/>
            <person name="Gomez-Garrido J."/>
            <person name="Gut M."/>
            <person name="Julca I."/>
            <person name="Morata J."/>
            <person name="Puigdomenech P."/>
            <person name="Ribeca P."/>
            <person name="Rubio Cabetas M.J."/>
            <person name="Vlasova A."/>
            <person name="Wirthensohn M."/>
            <person name="Garcia-Mas J."/>
            <person name="Gabaldon T."/>
            <person name="Casacuberta J.M."/>
            <person name="Arus P."/>
        </authorList>
    </citation>
    <scope>NUCLEOTIDE SEQUENCE [LARGE SCALE GENOMIC DNA]</scope>
    <source>
        <strain evidence="2">cv. Texas</strain>
    </source>
</reference>